<evidence type="ECO:0000256" key="1">
    <source>
        <dbReference type="SAM" id="MobiDB-lite"/>
    </source>
</evidence>
<gene>
    <name evidence="4" type="ORF">ACH4GP_04095</name>
</gene>
<protein>
    <submittedName>
        <fullName evidence="4">PH domain-containing protein</fullName>
    </submittedName>
</protein>
<evidence type="ECO:0000256" key="2">
    <source>
        <dbReference type="SAM" id="Phobius"/>
    </source>
</evidence>
<feature type="transmembrane region" description="Helical" evidence="2">
    <location>
        <begin position="404"/>
        <end position="423"/>
    </location>
</feature>
<accession>A0ABW7R691</accession>
<dbReference type="InterPro" id="IPR014529">
    <property type="entry name" value="UCP026631"/>
</dbReference>
<reference evidence="4 5" key="1">
    <citation type="submission" date="2024-10" db="EMBL/GenBank/DDBJ databases">
        <title>The Natural Products Discovery Center: Release of the First 8490 Sequenced Strains for Exploring Actinobacteria Biosynthetic Diversity.</title>
        <authorList>
            <person name="Kalkreuter E."/>
            <person name="Kautsar S.A."/>
            <person name="Yang D."/>
            <person name="Bader C.D."/>
            <person name="Teijaro C.N."/>
            <person name="Fluegel L."/>
            <person name="Davis C.M."/>
            <person name="Simpson J.R."/>
            <person name="Lauterbach L."/>
            <person name="Steele A.D."/>
            <person name="Gui C."/>
            <person name="Meng S."/>
            <person name="Li G."/>
            <person name="Viehrig K."/>
            <person name="Ye F."/>
            <person name="Su P."/>
            <person name="Kiefer A.F."/>
            <person name="Nichols A."/>
            <person name="Cepeda A.J."/>
            <person name="Yan W."/>
            <person name="Fan B."/>
            <person name="Jiang Y."/>
            <person name="Adhikari A."/>
            <person name="Zheng C.-J."/>
            <person name="Schuster L."/>
            <person name="Cowan T.M."/>
            <person name="Smanski M.J."/>
            <person name="Chevrette M.G."/>
            <person name="De Carvalho L.P.S."/>
            <person name="Shen B."/>
        </authorList>
    </citation>
    <scope>NUCLEOTIDE SEQUENCE [LARGE SCALE GENOMIC DNA]</scope>
    <source>
        <strain evidence="4 5">NPDC018013</strain>
    </source>
</reference>
<feature type="transmembrane region" description="Helical" evidence="2">
    <location>
        <begin position="377"/>
        <end position="398"/>
    </location>
</feature>
<feature type="transmembrane region" description="Helical" evidence="2">
    <location>
        <begin position="52"/>
        <end position="73"/>
    </location>
</feature>
<feature type="domain" description="YdbS-like PH" evidence="3">
    <location>
        <begin position="423"/>
        <end position="497"/>
    </location>
</feature>
<proteinExistence type="predicted"/>
<keyword evidence="5" id="KW-1185">Reference proteome</keyword>
<evidence type="ECO:0000313" key="4">
    <source>
        <dbReference type="EMBL" id="MFH8583566.1"/>
    </source>
</evidence>
<dbReference type="PIRSF" id="PIRSF026631">
    <property type="entry name" value="UCP026631"/>
    <property type="match status" value="1"/>
</dbReference>
<feature type="transmembrane region" description="Helical" evidence="2">
    <location>
        <begin position="181"/>
        <end position="203"/>
    </location>
</feature>
<dbReference type="PANTHER" id="PTHR34473">
    <property type="entry name" value="UPF0699 TRANSMEMBRANE PROTEIN YDBS"/>
    <property type="match status" value="1"/>
</dbReference>
<dbReference type="InterPro" id="IPR005182">
    <property type="entry name" value="YdbS-like_PH"/>
</dbReference>
<feature type="transmembrane region" description="Helical" evidence="2">
    <location>
        <begin position="223"/>
        <end position="252"/>
    </location>
</feature>
<dbReference type="Pfam" id="PF03703">
    <property type="entry name" value="bPH_2"/>
    <property type="match status" value="2"/>
</dbReference>
<feature type="transmembrane region" description="Helical" evidence="2">
    <location>
        <begin position="24"/>
        <end position="46"/>
    </location>
</feature>
<keyword evidence="2" id="KW-0472">Membrane</keyword>
<comment type="caution">
    <text evidence="4">The sequence shown here is derived from an EMBL/GenBank/DDBJ whole genome shotgun (WGS) entry which is preliminary data.</text>
</comment>
<dbReference type="PANTHER" id="PTHR34473:SF2">
    <property type="entry name" value="UPF0699 TRANSMEMBRANE PROTEIN YDBT"/>
    <property type="match status" value="1"/>
</dbReference>
<dbReference type="EMBL" id="JBIRGH010000002">
    <property type="protein sequence ID" value="MFH8583566.1"/>
    <property type="molecule type" value="Genomic_DNA"/>
</dbReference>
<name>A0ABW7R691_9ACTN</name>
<dbReference type="Proteomes" id="UP001610990">
    <property type="component" value="Unassembled WGS sequence"/>
</dbReference>
<organism evidence="4 5">
    <name type="scientific">Streptomyces celluloflavus</name>
    <dbReference type="NCBI Taxonomy" id="58344"/>
    <lineage>
        <taxon>Bacteria</taxon>
        <taxon>Bacillati</taxon>
        <taxon>Actinomycetota</taxon>
        <taxon>Actinomycetes</taxon>
        <taxon>Kitasatosporales</taxon>
        <taxon>Streptomycetaceae</taxon>
        <taxon>Streptomyces</taxon>
    </lineage>
</organism>
<feature type="domain" description="YdbS-like PH" evidence="3">
    <location>
        <begin position="75"/>
        <end position="155"/>
    </location>
</feature>
<feature type="region of interest" description="Disordered" evidence="1">
    <location>
        <begin position="341"/>
        <end position="367"/>
    </location>
</feature>
<evidence type="ECO:0000259" key="3">
    <source>
        <dbReference type="Pfam" id="PF03703"/>
    </source>
</evidence>
<keyword evidence="2" id="KW-1133">Transmembrane helix</keyword>
<dbReference type="RefSeq" id="WP_397671149.1">
    <property type="nucleotide sequence ID" value="NZ_JBIRGH010000002.1"/>
</dbReference>
<sequence length="558" mass="59732">MSAPEPVTAPGGPPPWRRLDPRTLLVHCGWLAAPLGSLALTALATGGRIGTGAWITLAAVAVSFAVVTALGLIRWARTDFRVTHDTLDVRSGLLTRRLRSVPLHRIRTVDLTASPLHRLLGVTVLRAGTAGSADGGGELTLEALSVPEADRLRTALLTHADTGAAGEDPVLARVNWRWLRYAPLTFWVVGGVFVVLGAVYRVLDGIGIEPWKLGFVQRAFREFGASMLWLTVPAVLLAVVALGSAGAVVLYIEGWWNHTLEWADARTLRVRHGLLTTRSVTIERARLRGVLLREPLLLRAGGGATVRAVAGGLGDRDENRRRSALLPPAPRREALRVAGGALRSPFPDPEPTPGTGRAPDTLTRHPRAALRRRRTRGLLFAVLPGTAVLAGLGVAFTPVLLHCAWIYAALTMPAVWWLAHDAYRNLGHGVRGRHLVVRSGTFSRDTLALQREAVIAWTFTTSPFTRRAGLVALTAAVAAGEDGYRIPDVAADRAPAFAAMAAPGILEEFLLRPDEAPQRVPAYGAPGAKQVRKGATEATGWTRRPAVDGVNSPNTKGS</sequence>
<evidence type="ECO:0000313" key="5">
    <source>
        <dbReference type="Proteomes" id="UP001610990"/>
    </source>
</evidence>
<keyword evidence="2" id="KW-0812">Transmembrane</keyword>
<feature type="region of interest" description="Disordered" evidence="1">
    <location>
        <begin position="520"/>
        <end position="558"/>
    </location>
</feature>